<evidence type="ECO:0000313" key="2">
    <source>
        <dbReference type="EMBL" id="OWP82981.1"/>
    </source>
</evidence>
<reference evidence="2 3" key="1">
    <citation type="journal article" date="2017" name="Infect. Genet. Evol.">
        <title>Comparative genome analysis of fish pathogen Flavobacterium columnare reveals extensive sequence diversity within the species.</title>
        <authorList>
            <person name="Kayansamruaj P."/>
            <person name="Dong H.T."/>
            <person name="Hirono I."/>
            <person name="Kondo H."/>
            <person name="Senapin S."/>
            <person name="Rodkhum C."/>
        </authorList>
    </citation>
    <scope>NUCLEOTIDE SEQUENCE [LARGE SCALE GENOMIC DNA]</scope>
    <source>
        <strain evidence="2 3">1215</strain>
    </source>
</reference>
<keyword evidence="1" id="KW-0812">Transmembrane</keyword>
<protein>
    <submittedName>
        <fullName evidence="2">Uncharacterized protein</fullName>
    </submittedName>
</protein>
<keyword evidence="1" id="KW-0472">Membrane</keyword>
<name>A0A246GFQ3_9FLAO</name>
<keyword evidence="1" id="KW-1133">Transmembrane helix</keyword>
<dbReference type="AlphaFoldDB" id="A0A246GFQ3"/>
<dbReference type="EMBL" id="MTCZ01000194">
    <property type="protein sequence ID" value="OWP82981.1"/>
    <property type="molecule type" value="Genomic_DNA"/>
</dbReference>
<accession>A0A246GFQ3</accession>
<evidence type="ECO:0000313" key="3">
    <source>
        <dbReference type="Proteomes" id="UP000197768"/>
    </source>
</evidence>
<organism evidence="2 3">
    <name type="scientific">Flavobacterium davisii</name>
    <dbReference type="NCBI Taxonomy" id="2906077"/>
    <lineage>
        <taxon>Bacteria</taxon>
        <taxon>Pseudomonadati</taxon>
        <taxon>Bacteroidota</taxon>
        <taxon>Flavobacteriia</taxon>
        <taxon>Flavobacteriales</taxon>
        <taxon>Flavobacteriaceae</taxon>
        <taxon>Flavobacterium</taxon>
    </lineage>
</organism>
<evidence type="ECO:0000256" key="1">
    <source>
        <dbReference type="SAM" id="Phobius"/>
    </source>
</evidence>
<proteinExistence type="predicted"/>
<gene>
    <name evidence="2" type="ORF">BWK59_12950</name>
</gene>
<dbReference type="RefSeq" id="WP_088394543.1">
    <property type="nucleotide sequence ID" value="NZ_MTCZ01000194.1"/>
</dbReference>
<sequence length="175" mass="20332">MKSIKFTISIIILIILFLTIDNALSFYGKGFIFFNNKITYSYNTDFDSLEGFKIEKEGFIQIIGSGTKINNSIEVSKILEYTYNSAGIFCEILDNRNKVIFVKVQYDNKRKPGTRIYYTFVQKSEINKGLKWYKVDNSSFVQLLEILKLVIMFTIAIIIVLLIIHLLNKKQVIKK</sequence>
<comment type="caution">
    <text evidence="2">The sequence shown here is derived from an EMBL/GenBank/DDBJ whole genome shotgun (WGS) entry which is preliminary data.</text>
</comment>
<dbReference type="Proteomes" id="UP000197768">
    <property type="component" value="Unassembled WGS sequence"/>
</dbReference>
<feature type="transmembrane region" description="Helical" evidence="1">
    <location>
        <begin position="146"/>
        <end position="167"/>
    </location>
</feature>